<evidence type="ECO:0008006" key="4">
    <source>
        <dbReference type="Google" id="ProtNLM"/>
    </source>
</evidence>
<accession>A0ABV4GBQ4</accession>
<keyword evidence="1" id="KW-0808">Transferase</keyword>
<protein>
    <recommendedName>
        <fullName evidence="4">Glycosyltransferase sugar-binding region containing DXD motif-containing protein</fullName>
    </recommendedName>
</protein>
<keyword evidence="3" id="KW-1185">Reference proteome</keyword>
<name>A0ABV4GBQ4_9BRAD</name>
<dbReference type="PANTHER" id="PTHR32385">
    <property type="entry name" value="MANNOSYL PHOSPHORYLINOSITOL CERAMIDE SYNTHASE"/>
    <property type="match status" value="1"/>
</dbReference>
<proteinExistence type="predicted"/>
<sequence length="282" mass="32419">MPSRIDMTDGPEHHRQRSEFIRGLVQRSDTKASLNDRYEQAPPKTIVQFWHDLGELPADIKECIATWARWATSGYTHRLFDEDSAREFIREALDARHEDAFERCYHPAMQADYFRLCYLFVEGGLYVDADDVCVSTEIDSLFDDGRLKVQPLCYDVASGAMVNTARFLSVDAYEPSWIFYVNNNPLIASKRHPIIERALQRATDLLQDADGSVLPEIQTTTGPGNLSRSIFERGAESAEADGELVVLRDWESFAVSRWPLSHRNDARNWRLSNQQRFRRGEN</sequence>
<gene>
    <name evidence="2" type="ORF">ABH992_001753</name>
</gene>
<dbReference type="InterPro" id="IPR007577">
    <property type="entry name" value="GlycoTrfase_DXD_sugar-bd_CS"/>
</dbReference>
<organism evidence="2 3">
    <name type="scientific">Bradyrhizobium yuanmingense</name>
    <dbReference type="NCBI Taxonomy" id="108015"/>
    <lineage>
        <taxon>Bacteria</taxon>
        <taxon>Pseudomonadati</taxon>
        <taxon>Pseudomonadota</taxon>
        <taxon>Alphaproteobacteria</taxon>
        <taxon>Hyphomicrobiales</taxon>
        <taxon>Nitrobacteraceae</taxon>
        <taxon>Bradyrhizobium</taxon>
    </lineage>
</organism>
<evidence type="ECO:0000313" key="3">
    <source>
        <dbReference type="Proteomes" id="UP001565474"/>
    </source>
</evidence>
<comment type="caution">
    <text evidence="2">The sequence shown here is derived from an EMBL/GenBank/DDBJ whole genome shotgun (WGS) entry which is preliminary data.</text>
</comment>
<dbReference type="Pfam" id="PF04488">
    <property type="entry name" value="Gly_transf_sug"/>
    <property type="match status" value="1"/>
</dbReference>
<reference evidence="2 3" key="1">
    <citation type="submission" date="2024-07" db="EMBL/GenBank/DDBJ databases">
        <title>Genomic Encyclopedia of Type Strains, Phase V (KMG-V): Genome sequencing to study the core and pangenomes of soil and plant-associated prokaryotes.</title>
        <authorList>
            <person name="Whitman W."/>
        </authorList>
    </citation>
    <scope>NUCLEOTIDE SEQUENCE [LARGE SCALE GENOMIC DNA]</scope>
    <source>
        <strain evidence="2 3">USDA 222</strain>
    </source>
</reference>
<dbReference type="InterPro" id="IPR029044">
    <property type="entry name" value="Nucleotide-diphossugar_trans"/>
</dbReference>
<evidence type="ECO:0000256" key="1">
    <source>
        <dbReference type="ARBA" id="ARBA00022679"/>
    </source>
</evidence>
<dbReference type="Proteomes" id="UP001565474">
    <property type="component" value="Unassembled WGS sequence"/>
</dbReference>
<dbReference type="EMBL" id="JBGBZN010000002">
    <property type="protein sequence ID" value="MEY9469354.1"/>
    <property type="molecule type" value="Genomic_DNA"/>
</dbReference>
<dbReference type="PANTHER" id="PTHR32385:SF15">
    <property type="entry name" value="INOSITOL PHOSPHOCERAMIDE MANNOSYLTRANSFERASE 1"/>
    <property type="match status" value="1"/>
</dbReference>
<dbReference type="RefSeq" id="WP_050991759.1">
    <property type="nucleotide sequence ID" value="NZ_JBGBYD010000002.1"/>
</dbReference>
<evidence type="ECO:0000313" key="2">
    <source>
        <dbReference type="EMBL" id="MEY9469354.1"/>
    </source>
</evidence>
<dbReference type="Gene3D" id="3.90.550.20">
    <property type="match status" value="1"/>
</dbReference>
<dbReference type="InterPro" id="IPR051706">
    <property type="entry name" value="Glycosyltransferase_domain"/>
</dbReference>
<dbReference type="SUPFAM" id="SSF53448">
    <property type="entry name" value="Nucleotide-diphospho-sugar transferases"/>
    <property type="match status" value="1"/>
</dbReference>